<feature type="domain" description="MatP C-terminal ribbon-helix-helix" evidence="2">
    <location>
        <begin position="88"/>
        <end position="126"/>
    </location>
</feature>
<gene>
    <name evidence="3" type="ORF">CIK00_15310</name>
</gene>
<dbReference type="Gene3D" id="1.20.1270.380">
    <property type="entry name" value="MatP, N-terminal domain"/>
    <property type="match status" value="1"/>
</dbReference>
<dbReference type="Pfam" id="PF17414">
    <property type="entry name" value="MatP_C"/>
    <property type="match status" value="1"/>
</dbReference>
<dbReference type="InterPro" id="IPR035375">
    <property type="entry name" value="MatP_C"/>
</dbReference>
<dbReference type="EMBL" id="NPIB01000021">
    <property type="protein sequence ID" value="PLC56982.1"/>
    <property type="molecule type" value="Genomic_DNA"/>
</dbReference>
<protein>
    <submittedName>
        <fullName evidence="3">Ter macrodomain-binding protein MatP</fullName>
    </submittedName>
</protein>
<feature type="domain" description="MatP N-terminal" evidence="1">
    <location>
        <begin position="2"/>
        <end position="85"/>
    </location>
</feature>
<name>A0A2N4UPP3_9GAMM</name>
<evidence type="ECO:0000259" key="2">
    <source>
        <dbReference type="Pfam" id="PF17414"/>
    </source>
</evidence>
<dbReference type="GO" id="GO:0006355">
    <property type="term" value="P:regulation of DNA-templated transcription"/>
    <property type="evidence" value="ECO:0007669"/>
    <property type="project" value="InterPro"/>
</dbReference>
<dbReference type="Pfam" id="PF06303">
    <property type="entry name" value="MatP"/>
    <property type="match status" value="1"/>
</dbReference>
<evidence type="ECO:0000259" key="1">
    <source>
        <dbReference type="Pfam" id="PF06303"/>
    </source>
</evidence>
<reference evidence="3 4" key="1">
    <citation type="journal article" date="2018" name="Syst. Appl. Microbiol.">
        <title>Photobacterium carnosum sp. nov., isolated from spoiled modified atmosphere packaged poultry meat.</title>
        <authorList>
            <person name="Hilgarth M."/>
            <person name="Fuertes S."/>
            <person name="Ehrmann M."/>
            <person name="Vogel R.F."/>
        </authorList>
    </citation>
    <scope>NUCLEOTIDE SEQUENCE [LARGE SCALE GENOMIC DNA]</scope>
    <source>
        <strain evidence="3 4">TMW 2.2021</strain>
    </source>
</reference>
<evidence type="ECO:0000313" key="3">
    <source>
        <dbReference type="EMBL" id="PLC56982.1"/>
    </source>
</evidence>
<dbReference type="InterPro" id="IPR013321">
    <property type="entry name" value="Arc_rbn_hlx_hlx"/>
</dbReference>
<accession>A0A2N4UPP3</accession>
<sequence>MKYQQLENLECGWKWQYLNKKFLVGENASRWIDTSEIQQAKDELTAISAEPTKIINWIEKHISDNANNKLKQSIRAKRKRYFDSEQKHTKKKSIDIEYEVWEKLSTFSKEIGGTLSESIEYLLSELDINNS</sequence>
<comment type="caution">
    <text evidence="3">The sequence shown here is derived from an EMBL/GenBank/DDBJ whole genome shotgun (WGS) entry which is preliminary data.</text>
</comment>
<keyword evidence="4" id="KW-1185">Reference proteome</keyword>
<organism evidence="3 4">
    <name type="scientific">Photobacterium carnosum</name>
    <dbReference type="NCBI Taxonomy" id="2023717"/>
    <lineage>
        <taxon>Bacteria</taxon>
        <taxon>Pseudomonadati</taxon>
        <taxon>Pseudomonadota</taxon>
        <taxon>Gammaproteobacteria</taxon>
        <taxon>Vibrionales</taxon>
        <taxon>Vibrionaceae</taxon>
        <taxon>Photobacterium</taxon>
    </lineage>
</organism>
<proteinExistence type="predicted"/>
<dbReference type="Proteomes" id="UP000234420">
    <property type="component" value="Unassembled WGS sequence"/>
</dbReference>
<dbReference type="InterPro" id="IPR038339">
    <property type="entry name" value="MatP_N_sf"/>
</dbReference>
<dbReference type="Gene3D" id="1.10.1220.10">
    <property type="entry name" value="Met repressor-like"/>
    <property type="match status" value="1"/>
</dbReference>
<dbReference type="InterPro" id="IPR035087">
    <property type="entry name" value="MatP_N"/>
</dbReference>
<dbReference type="RefSeq" id="WP_065208015.1">
    <property type="nucleotide sequence ID" value="NZ_JABJXE010000011.1"/>
</dbReference>
<dbReference type="AlphaFoldDB" id="A0A2N4UPP3"/>
<evidence type="ECO:0000313" key="4">
    <source>
        <dbReference type="Proteomes" id="UP000234420"/>
    </source>
</evidence>